<keyword evidence="7" id="KW-1185">Reference proteome</keyword>
<dbReference type="Proteomes" id="UP000807025">
    <property type="component" value="Unassembled WGS sequence"/>
</dbReference>
<dbReference type="EMBL" id="MU154532">
    <property type="protein sequence ID" value="KAF9499396.1"/>
    <property type="molecule type" value="Genomic_DNA"/>
</dbReference>
<dbReference type="PANTHER" id="PTHR21277:SF5">
    <property type="entry name" value="TRANSCRIPTIONAL ADAPTER 1"/>
    <property type="match status" value="1"/>
</dbReference>
<evidence type="ECO:0000256" key="5">
    <source>
        <dbReference type="SAM" id="MobiDB-lite"/>
    </source>
</evidence>
<evidence type="ECO:0000256" key="4">
    <source>
        <dbReference type="ARBA" id="ARBA00023242"/>
    </source>
</evidence>
<dbReference type="OrthoDB" id="10264870at2759"/>
<dbReference type="Pfam" id="PF12767">
    <property type="entry name" value="SAGA-Tad1"/>
    <property type="match status" value="1"/>
</dbReference>
<evidence type="ECO:0000313" key="7">
    <source>
        <dbReference type="Proteomes" id="UP000807025"/>
    </source>
</evidence>
<comment type="caution">
    <text evidence="6">The sequence shown here is derived from an EMBL/GenBank/DDBJ whole genome shotgun (WGS) entry which is preliminary data.</text>
</comment>
<feature type="region of interest" description="Disordered" evidence="5">
    <location>
        <begin position="73"/>
        <end position="112"/>
    </location>
</feature>
<comment type="subcellular location">
    <subcellularLocation>
        <location evidence="1">Nucleus</location>
    </subcellularLocation>
</comment>
<protein>
    <recommendedName>
        <fullName evidence="8">Transcriptional regulator of RNA polII, SAGA, subunit-domain-containing protein</fullName>
    </recommendedName>
</protein>
<dbReference type="GO" id="GO:0000124">
    <property type="term" value="C:SAGA complex"/>
    <property type="evidence" value="ECO:0007669"/>
    <property type="project" value="TreeGrafter"/>
</dbReference>
<dbReference type="GO" id="GO:0006357">
    <property type="term" value="P:regulation of transcription by RNA polymerase II"/>
    <property type="evidence" value="ECO:0007669"/>
    <property type="project" value="TreeGrafter"/>
</dbReference>
<gene>
    <name evidence="6" type="ORF">BDN71DRAFT_1383915</name>
</gene>
<dbReference type="GO" id="GO:0003713">
    <property type="term" value="F:transcription coactivator activity"/>
    <property type="evidence" value="ECO:0007669"/>
    <property type="project" value="TreeGrafter"/>
</dbReference>
<proteinExistence type="predicted"/>
<dbReference type="InterPro" id="IPR024738">
    <property type="entry name" value="Hfi1/Tada1"/>
</dbReference>
<evidence type="ECO:0000256" key="1">
    <source>
        <dbReference type="ARBA" id="ARBA00004123"/>
    </source>
</evidence>
<accession>A0A9P6A953</accession>
<organism evidence="6 7">
    <name type="scientific">Pleurotus eryngii</name>
    <name type="common">Boletus of the steppes</name>
    <dbReference type="NCBI Taxonomy" id="5323"/>
    <lineage>
        <taxon>Eukaryota</taxon>
        <taxon>Fungi</taxon>
        <taxon>Dikarya</taxon>
        <taxon>Basidiomycota</taxon>
        <taxon>Agaricomycotina</taxon>
        <taxon>Agaricomycetes</taxon>
        <taxon>Agaricomycetidae</taxon>
        <taxon>Agaricales</taxon>
        <taxon>Pleurotineae</taxon>
        <taxon>Pleurotaceae</taxon>
        <taxon>Pleurotus</taxon>
    </lineage>
</organism>
<evidence type="ECO:0000256" key="2">
    <source>
        <dbReference type="ARBA" id="ARBA00023015"/>
    </source>
</evidence>
<reference evidence="6" key="1">
    <citation type="submission" date="2020-11" db="EMBL/GenBank/DDBJ databases">
        <authorList>
            <consortium name="DOE Joint Genome Institute"/>
            <person name="Ahrendt S."/>
            <person name="Riley R."/>
            <person name="Andreopoulos W."/>
            <person name="Labutti K."/>
            <person name="Pangilinan J."/>
            <person name="Ruiz-Duenas F.J."/>
            <person name="Barrasa J.M."/>
            <person name="Sanchez-Garcia M."/>
            <person name="Camarero S."/>
            <person name="Miyauchi S."/>
            <person name="Serrano A."/>
            <person name="Linde D."/>
            <person name="Babiker R."/>
            <person name="Drula E."/>
            <person name="Ayuso-Fernandez I."/>
            <person name="Pacheco R."/>
            <person name="Padilla G."/>
            <person name="Ferreira P."/>
            <person name="Barriuso J."/>
            <person name="Kellner H."/>
            <person name="Castanera R."/>
            <person name="Alfaro M."/>
            <person name="Ramirez L."/>
            <person name="Pisabarro A.G."/>
            <person name="Kuo A."/>
            <person name="Tritt A."/>
            <person name="Lipzen A."/>
            <person name="He G."/>
            <person name="Yan M."/>
            <person name="Ng V."/>
            <person name="Cullen D."/>
            <person name="Martin F."/>
            <person name="Rosso M.-N."/>
            <person name="Henrissat B."/>
            <person name="Hibbett D."/>
            <person name="Martinez A.T."/>
            <person name="Grigoriev I.V."/>
        </authorList>
    </citation>
    <scope>NUCLEOTIDE SEQUENCE</scope>
    <source>
        <strain evidence="6">ATCC 90797</strain>
    </source>
</reference>
<keyword evidence="2" id="KW-0805">Transcription regulation</keyword>
<name>A0A9P6A953_PLEER</name>
<dbReference type="GO" id="GO:0005634">
    <property type="term" value="C:nucleus"/>
    <property type="evidence" value="ECO:0007669"/>
    <property type="project" value="UniProtKB-SubCell"/>
</dbReference>
<evidence type="ECO:0008006" key="8">
    <source>
        <dbReference type="Google" id="ProtNLM"/>
    </source>
</evidence>
<sequence>MSLSSTSTIKGQLVASLGAKSNEYFETLQQFVAGKISRTEFEDGVHHILNAPNLIQLHNAMIISLFDATTYYKRPPSPPPDVPKPPPRKRQRVLPYQGPDDQDDGSLRSSRLKKWTISVGKRERDRLKNLSALPPPIDPPRPRAETDEIARERGVTLLSERGDPPGSRLPLHLLSITRAPTLQHITDKVNLVCAQNNLGQPSRLVASLVNIAYETHIKKLISHALTLSSTSGSISSIQPSVHRNRSHTLTLSDFETLFTISPSILPNSSAAASRLALDDGSGYVDDDEPAVLKDREVRDQRWQMFALLGERSTVKEALRNIKHV</sequence>
<evidence type="ECO:0000313" key="6">
    <source>
        <dbReference type="EMBL" id="KAF9499396.1"/>
    </source>
</evidence>
<keyword evidence="3" id="KW-0804">Transcription</keyword>
<dbReference type="AlphaFoldDB" id="A0A9P6A953"/>
<evidence type="ECO:0000256" key="3">
    <source>
        <dbReference type="ARBA" id="ARBA00023163"/>
    </source>
</evidence>
<feature type="compositionally biased region" description="Pro residues" evidence="5">
    <location>
        <begin position="75"/>
        <end position="85"/>
    </location>
</feature>
<keyword evidence="4" id="KW-0539">Nucleus</keyword>
<dbReference type="PANTHER" id="PTHR21277">
    <property type="entry name" value="TRANSCRIPTIONAL ADAPTER 1"/>
    <property type="match status" value="1"/>
</dbReference>